<dbReference type="EnsemblPlants" id="Solyc10g085255.1.1">
    <property type="protein sequence ID" value="Solyc10g085255.1.1"/>
    <property type="gene ID" value="Solyc10g085255.1"/>
</dbReference>
<keyword evidence="1" id="KW-0812">Transmembrane</keyword>
<feature type="transmembrane region" description="Helical" evidence="1">
    <location>
        <begin position="56"/>
        <end position="73"/>
    </location>
</feature>
<evidence type="ECO:0000313" key="3">
    <source>
        <dbReference type="Proteomes" id="UP000004994"/>
    </source>
</evidence>
<feature type="transmembrane region" description="Helical" evidence="1">
    <location>
        <begin position="351"/>
        <end position="368"/>
    </location>
</feature>
<sequence length="426" mass="45552">MIAPTTGIGRASRDGKAEMKSTKSFRFLCEVPSICIAATMFCFMSTTLFFTSLPSSLNMSFLIVFSMTVLSIASNSNPALDEAPVTDPAAENLKLQDGVIAFIPSKGKYFSGRCKMVIIECKYAALTTIAPDTRAQAPSSAAFQDSLIHLLDVSNAPTTGVGGGSRDGKAEMKSTKSFRFLCEAPSICIPATIFCFMSTTLFFRSLPSSLNMSFLTVFSMTVLSITSNSNPTLYMWLRYLAVTGWSARNGLHIIGTSSHILSSKSLENKGYFQAAALVLNAPGMEVDSLIYLLDVSNAPTTGVGGGSRDGKAEMKSTKSFRFFCEVPSICIPATIFCFMSTTLFFTSLPSSLNMSFLIVFSMTVLSIASNSNPTLRNNIGYSMSCIVFQIVATDDPILLIALKKSSTGSATVLLTAGIGTSLNLKG</sequence>
<feature type="transmembrane region" description="Helical" evidence="1">
    <location>
        <begin position="209"/>
        <end position="228"/>
    </location>
</feature>
<dbReference type="InParanoid" id="A0A3Q7IMJ6"/>
<dbReference type="Gramene" id="Solyc10g085255.1.1">
    <property type="protein sequence ID" value="Solyc10g085255.1.1"/>
    <property type="gene ID" value="Solyc10g085255.1"/>
</dbReference>
<evidence type="ECO:0000256" key="1">
    <source>
        <dbReference type="SAM" id="Phobius"/>
    </source>
</evidence>
<keyword evidence="1" id="KW-0472">Membrane</keyword>
<organism evidence="2">
    <name type="scientific">Solanum lycopersicum</name>
    <name type="common">Tomato</name>
    <name type="synonym">Lycopersicon esculentum</name>
    <dbReference type="NCBI Taxonomy" id="4081"/>
    <lineage>
        <taxon>Eukaryota</taxon>
        <taxon>Viridiplantae</taxon>
        <taxon>Streptophyta</taxon>
        <taxon>Embryophyta</taxon>
        <taxon>Tracheophyta</taxon>
        <taxon>Spermatophyta</taxon>
        <taxon>Magnoliopsida</taxon>
        <taxon>eudicotyledons</taxon>
        <taxon>Gunneridae</taxon>
        <taxon>Pentapetalae</taxon>
        <taxon>asterids</taxon>
        <taxon>lamiids</taxon>
        <taxon>Solanales</taxon>
        <taxon>Solanaceae</taxon>
        <taxon>Solanoideae</taxon>
        <taxon>Solaneae</taxon>
        <taxon>Solanum</taxon>
        <taxon>Solanum subgen. Lycopersicon</taxon>
    </lineage>
</organism>
<reference evidence="2" key="1">
    <citation type="journal article" date="2012" name="Nature">
        <title>The tomato genome sequence provides insights into fleshy fruit evolution.</title>
        <authorList>
            <consortium name="Tomato Genome Consortium"/>
        </authorList>
    </citation>
    <scope>NUCLEOTIDE SEQUENCE [LARGE SCALE GENOMIC DNA]</scope>
    <source>
        <strain evidence="2">cv. Heinz 1706</strain>
    </source>
</reference>
<name>A0A3Q7IMJ6_SOLLC</name>
<feature type="transmembrane region" description="Helical" evidence="1">
    <location>
        <begin position="180"/>
        <end position="203"/>
    </location>
</feature>
<feature type="transmembrane region" description="Helical" evidence="1">
    <location>
        <begin position="322"/>
        <end position="345"/>
    </location>
</feature>
<reference evidence="2" key="2">
    <citation type="submission" date="2019-01" db="UniProtKB">
        <authorList>
            <consortium name="EnsemblPlants"/>
        </authorList>
    </citation>
    <scope>IDENTIFICATION</scope>
    <source>
        <strain evidence="2">cv. Heinz 1706</strain>
    </source>
</reference>
<keyword evidence="3" id="KW-1185">Reference proteome</keyword>
<dbReference type="Proteomes" id="UP000004994">
    <property type="component" value="Chromosome 10"/>
</dbReference>
<keyword evidence="1" id="KW-1133">Transmembrane helix</keyword>
<feature type="transmembrane region" description="Helical" evidence="1">
    <location>
        <begin position="27"/>
        <end position="50"/>
    </location>
</feature>
<protein>
    <submittedName>
        <fullName evidence="2">Uncharacterized protein</fullName>
    </submittedName>
</protein>
<accession>A0A3Q7IMJ6</accession>
<dbReference type="AlphaFoldDB" id="A0A3Q7IMJ6"/>
<proteinExistence type="predicted"/>
<evidence type="ECO:0000313" key="2">
    <source>
        <dbReference type="EnsemblPlants" id="Solyc10g085255.1.1"/>
    </source>
</evidence>